<dbReference type="GO" id="GO:0004601">
    <property type="term" value="F:peroxidase activity"/>
    <property type="evidence" value="ECO:0007669"/>
    <property type="project" value="UniProtKB-KW"/>
</dbReference>
<dbReference type="AlphaFoldDB" id="A0A846YYR0"/>
<accession>A0A846YYR0</accession>
<dbReference type="InterPro" id="IPR016119">
    <property type="entry name" value="Br/Cl_peroxidase_C"/>
</dbReference>
<dbReference type="SUPFAM" id="SSF48317">
    <property type="entry name" value="Acid phosphatase/Vanadium-dependent haloperoxidase"/>
    <property type="match status" value="1"/>
</dbReference>
<dbReference type="PANTHER" id="PTHR34599:SF2">
    <property type="entry name" value="TRAF-TYPE DOMAIN-CONTAINING PROTEIN"/>
    <property type="match status" value="1"/>
</dbReference>
<dbReference type="Pfam" id="PF21167">
    <property type="entry name" value="DUF6851"/>
    <property type="match status" value="1"/>
</dbReference>
<name>A0A846YYR0_9ACTN</name>
<organism evidence="3 4">
    <name type="scientific">Actinomadura latina</name>
    <dbReference type="NCBI Taxonomy" id="163603"/>
    <lineage>
        <taxon>Bacteria</taxon>
        <taxon>Bacillati</taxon>
        <taxon>Actinomycetota</taxon>
        <taxon>Actinomycetes</taxon>
        <taxon>Streptosporangiales</taxon>
        <taxon>Thermomonosporaceae</taxon>
        <taxon>Actinomadura</taxon>
    </lineage>
</organism>
<dbReference type="Proteomes" id="UP000579250">
    <property type="component" value="Unassembled WGS sequence"/>
</dbReference>
<dbReference type="InterPro" id="IPR036938">
    <property type="entry name" value="PAP2/HPO_sf"/>
</dbReference>
<reference evidence="3 4" key="1">
    <citation type="submission" date="2020-04" db="EMBL/GenBank/DDBJ databases">
        <title>MicrobeNet Type strains.</title>
        <authorList>
            <person name="Nicholson A.C."/>
        </authorList>
    </citation>
    <scope>NUCLEOTIDE SEQUENCE [LARGE SCALE GENOMIC DNA]</scope>
    <source>
        <strain evidence="3 4">ATCC BAA-277</strain>
    </source>
</reference>
<keyword evidence="3" id="KW-0575">Peroxidase</keyword>
<dbReference type="CDD" id="cd03398">
    <property type="entry name" value="PAP2_haloperoxidase"/>
    <property type="match status" value="1"/>
</dbReference>
<protein>
    <submittedName>
        <fullName evidence="3">Vanadium-dependent haloperoxidase</fullName>
    </submittedName>
</protein>
<dbReference type="RefSeq" id="WP_067634748.1">
    <property type="nucleotide sequence ID" value="NZ_JAAXPI010000007.1"/>
</dbReference>
<dbReference type="PANTHER" id="PTHR34599">
    <property type="entry name" value="PEROXIDASE-RELATED"/>
    <property type="match status" value="1"/>
</dbReference>
<evidence type="ECO:0000259" key="1">
    <source>
        <dbReference type="Pfam" id="PF21167"/>
    </source>
</evidence>
<comment type="caution">
    <text evidence="3">The sequence shown here is derived from an EMBL/GenBank/DDBJ whole genome shotgun (WGS) entry which is preliminary data.</text>
</comment>
<feature type="domain" description="Vanadium-dependent haloperoxidase NapH1-like second helical-bundle" evidence="2">
    <location>
        <begin position="302"/>
        <end position="467"/>
    </location>
</feature>
<dbReference type="EMBL" id="JAAXPI010000007">
    <property type="protein sequence ID" value="NKZ03735.1"/>
    <property type="molecule type" value="Genomic_DNA"/>
</dbReference>
<keyword evidence="4" id="KW-1185">Reference proteome</keyword>
<proteinExistence type="predicted"/>
<feature type="domain" description="DUF6851" evidence="1">
    <location>
        <begin position="58"/>
        <end position="194"/>
    </location>
</feature>
<evidence type="ECO:0000313" key="3">
    <source>
        <dbReference type="EMBL" id="NKZ03735.1"/>
    </source>
</evidence>
<evidence type="ECO:0000259" key="2">
    <source>
        <dbReference type="Pfam" id="PF22778"/>
    </source>
</evidence>
<dbReference type="Gene3D" id="1.10.606.10">
    <property type="entry name" value="Vanadium-containing Chloroperoxidase, domain 2"/>
    <property type="match status" value="1"/>
</dbReference>
<dbReference type="InterPro" id="IPR055161">
    <property type="entry name" value="NapH1-like_2nd"/>
</dbReference>
<dbReference type="InterPro" id="IPR052559">
    <property type="entry name" value="V-haloperoxidase"/>
</dbReference>
<evidence type="ECO:0000313" key="4">
    <source>
        <dbReference type="Proteomes" id="UP000579250"/>
    </source>
</evidence>
<keyword evidence="3" id="KW-0560">Oxidoreductase</keyword>
<gene>
    <name evidence="3" type="ORF">HGB48_08235</name>
</gene>
<sequence>MADYTPRYFRPDVGPFDFENGNAAVEVIFPALQAESRMRVSESGSDASLVADFTMALEVTWFDAVAPYYRPAVGIYSDLGHRPEIECNNRNKNVAVLYAAYRILLDRLPHGRDDWRAMMESVGLNPDDNSEDKESPVGIGNLAARGMIEARENDGMNRLGYEGRKYHPQPFRDYTGYRPVNTAYELSDPSHWQPNLNPYGNGVFTVQQAVTPQMRLATPFTFTDPAKFRLDPPVNSDVRNIDAYRRQADEVLAVSAGLTDRQKVLAELFNDKFFTLGVIAGTTALRTKPMEIGEFVQYLATVEVAIFDAAIVDWHYKAAYDSVRPFSAIRYLYGDKPVSAWGGPGKGTVHDMTGNEWQSYLTTPDHPEYPSVSTSLCGAYTQAARLLLGGDEINSEIHVKAGSSVVEPGLTPSEDMVLSWDTWTELSTDCGMSRHWGGVHFRSAIENVKPFATEIGTRAYEFMQEHLQP</sequence>
<dbReference type="Pfam" id="PF22778">
    <property type="entry name" value="VCPO_2nd"/>
    <property type="match status" value="1"/>
</dbReference>
<dbReference type="InterPro" id="IPR049283">
    <property type="entry name" value="DUF6851"/>
</dbReference>